<evidence type="ECO:0000313" key="3">
    <source>
        <dbReference type="Proteomes" id="UP000075578"/>
    </source>
</evidence>
<keyword evidence="1" id="KW-1133">Transmembrane helix</keyword>
<reference evidence="2 3" key="1">
    <citation type="journal article" date="2016" name="ISME J.">
        <title>Chasing the elusive Euryarchaeota class WSA2: genomes reveal a uniquely fastidious methyl-reducing methanogen.</title>
        <authorList>
            <person name="Nobu M.K."/>
            <person name="Narihiro T."/>
            <person name="Kuroda K."/>
            <person name="Mei R."/>
            <person name="Liu W.T."/>
        </authorList>
    </citation>
    <scope>NUCLEOTIDE SEQUENCE [LARGE SCALE GENOMIC DNA]</scope>
    <source>
        <strain evidence="2">U1lsi0528_Bin089</strain>
    </source>
</reference>
<organism evidence="2 3">
    <name type="scientific">Candidatus Methanofastidiosum methylothiophilum</name>
    <dbReference type="NCBI Taxonomy" id="1705564"/>
    <lineage>
        <taxon>Archaea</taxon>
        <taxon>Methanobacteriati</taxon>
        <taxon>Methanobacteriota</taxon>
        <taxon>Stenosarchaea group</taxon>
        <taxon>Candidatus Methanofastidiosia</taxon>
        <taxon>Candidatus Methanofastidiosales</taxon>
        <taxon>Candidatus Methanofastidiosaceae</taxon>
        <taxon>Candidatus Methanofastidiosum</taxon>
    </lineage>
</organism>
<dbReference type="Proteomes" id="UP000075578">
    <property type="component" value="Unassembled WGS sequence"/>
</dbReference>
<feature type="transmembrane region" description="Helical" evidence="1">
    <location>
        <begin position="65"/>
        <end position="92"/>
    </location>
</feature>
<protein>
    <submittedName>
        <fullName evidence="2">Uncharacterized protein</fullName>
    </submittedName>
</protein>
<name>A0A150ITJ3_9EURY</name>
<feature type="transmembrane region" description="Helical" evidence="1">
    <location>
        <begin position="112"/>
        <end position="132"/>
    </location>
</feature>
<sequence length="155" mass="17306">MKLKQDWSIIPLVHLDRAVLYLIGTFFLVGLLAREINLLLIIASAIWMIIGIASKRSMQNALEKWGLKLLLVVPIGTLLSILISQATIGIYQSSVLDDIEGTVWAIRSTAENWGATFLVIYGLAIVPFKTLLSLTKDFRDIVIYGKKKIPKRGKI</sequence>
<keyword evidence="1" id="KW-0472">Membrane</keyword>
<gene>
    <name evidence="2" type="ORF">AMQ74_01614</name>
</gene>
<evidence type="ECO:0000256" key="1">
    <source>
        <dbReference type="SAM" id="Phobius"/>
    </source>
</evidence>
<feature type="transmembrane region" description="Helical" evidence="1">
    <location>
        <begin position="36"/>
        <end position="53"/>
    </location>
</feature>
<dbReference type="EMBL" id="LNGD01000142">
    <property type="protein sequence ID" value="KYC48280.1"/>
    <property type="molecule type" value="Genomic_DNA"/>
</dbReference>
<evidence type="ECO:0000313" key="2">
    <source>
        <dbReference type="EMBL" id="KYC48280.1"/>
    </source>
</evidence>
<dbReference type="AlphaFoldDB" id="A0A150ITJ3"/>
<keyword evidence="1" id="KW-0812">Transmembrane</keyword>
<proteinExistence type="predicted"/>
<accession>A0A150ITJ3</accession>
<comment type="caution">
    <text evidence="2">The sequence shown here is derived from an EMBL/GenBank/DDBJ whole genome shotgun (WGS) entry which is preliminary data.</text>
</comment>
<feature type="transmembrane region" description="Helical" evidence="1">
    <location>
        <begin position="12"/>
        <end position="30"/>
    </location>
</feature>